<protein>
    <submittedName>
        <fullName evidence="2">Uncharacterized protein</fullName>
    </submittedName>
</protein>
<feature type="compositionally biased region" description="Basic and acidic residues" evidence="1">
    <location>
        <begin position="77"/>
        <end position="117"/>
    </location>
</feature>
<dbReference type="AlphaFoldDB" id="A0A176WRL3"/>
<dbReference type="Proteomes" id="UP000077202">
    <property type="component" value="Unassembled WGS sequence"/>
</dbReference>
<dbReference type="EMBL" id="LVLJ01000074">
    <property type="protein sequence ID" value="OAE35768.1"/>
    <property type="molecule type" value="Genomic_DNA"/>
</dbReference>
<evidence type="ECO:0000313" key="3">
    <source>
        <dbReference type="Proteomes" id="UP000077202"/>
    </source>
</evidence>
<accession>A0A176WRL3</accession>
<feature type="region of interest" description="Disordered" evidence="1">
    <location>
        <begin position="1"/>
        <end position="167"/>
    </location>
</feature>
<evidence type="ECO:0000256" key="1">
    <source>
        <dbReference type="SAM" id="MobiDB-lite"/>
    </source>
</evidence>
<gene>
    <name evidence="2" type="ORF">AXG93_3524s1030</name>
</gene>
<proteinExistence type="predicted"/>
<feature type="compositionally biased region" description="Basic and acidic residues" evidence="1">
    <location>
        <begin position="45"/>
        <end position="61"/>
    </location>
</feature>
<feature type="region of interest" description="Disordered" evidence="1">
    <location>
        <begin position="204"/>
        <end position="224"/>
    </location>
</feature>
<feature type="compositionally biased region" description="Polar residues" evidence="1">
    <location>
        <begin position="122"/>
        <end position="146"/>
    </location>
</feature>
<comment type="caution">
    <text evidence="2">The sequence shown here is derived from an EMBL/GenBank/DDBJ whole genome shotgun (WGS) entry which is preliminary data.</text>
</comment>
<sequence>MRQMKFMHASDIVETRPRGDRESLYGSFPSATELLRSGPTAHGTEPGHEPCRDRKNLKESSHGSQQQRACTHQIRLSGRDRVGLETDDHLPMRGVKERADDDHARDALEDHDRDRGHGSIVGVNSSPADHSVGPNFNFTSSVQTPRRVNRPPLNGDDEPSPEHERSGRHALLEPAMRLEDASPLGLACRSCALFCAVFSGPWRKQSPCRVKSVPGPKQGHRTWP</sequence>
<evidence type="ECO:0000313" key="2">
    <source>
        <dbReference type="EMBL" id="OAE35768.1"/>
    </source>
</evidence>
<organism evidence="2 3">
    <name type="scientific">Marchantia polymorpha subsp. ruderalis</name>
    <dbReference type="NCBI Taxonomy" id="1480154"/>
    <lineage>
        <taxon>Eukaryota</taxon>
        <taxon>Viridiplantae</taxon>
        <taxon>Streptophyta</taxon>
        <taxon>Embryophyta</taxon>
        <taxon>Marchantiophyta</taxon>
        <taxon>Marchantiopsida</taxon>
        <taxon>Marchantiidae</taxon>
        <taxon>Marchantiales</taxon>
        <taxon>Marchantiaceae</taxon>
        <taxon>Marchantia</taxon>
    </lineage>
</organism>
<reference evidence="2" key="1">
    <citation type="submission" date="2016-03" db="EMBL/GenBank/DDBJ databases">
        <title>Mechanisms controlling the formation of the plant cell surface in tip-growing cells are functionally conserved among land plants.</title>
        <authorList>
            <person name="Honkanen S."/>
            <person name="Jones V.A."/>
            <person name="Morieri G."/>
            <person name="Champion C."/>
            <person name="Hetherington A.J."/>
            <person name="Kelly S."/>
            <person name="Saint-Marcoux D."/>
            <person name="Proust H."/>
            <person name="Prescott H."/>
            <person name="Dolan L."/>
        </authorList>
    </citation>
    <scope>NUCLEOTIDE SEQUENCE [LARGE SCALE GENOMIC DNA]</scope>
    <source>
        <tissue evidence="2">Whole gametophyte</tissue>
    </source>
</reference>
<name>A0A176WRL3_MARPO</name>
<feature type="compositionally biased region" description="Basic and acidic residues" evidence="1">
    <location>
        <begin position="11"/>
        <end position="23"/>
    </location>
</feature>
<keyword evidence="3" id="KW-1185">Reference proteome</keyword>